<dbReference type="EMBL" id="CAMGYJ010000006">
    <property type="protein sequence ID" value="CAI0427779.1"/>
    <property type="molecule type" value="Genomic_DNA"/>
</dbReference>
<organism evidence="2 3">
    <name type="scientific">Linum tenue</name>
    <dbReference type="NCBI Taxonomy" id="586396"/>
    <lineage>
        <taxon>Eukaryota</taxon>
        <taxon>Viridiplantae</taxon>
        <taxon>Streptophyta</taxon>
        <taxon>Embryophyta</taxon>
        <taxon>Tracheophyta</taxon>
        <taxon>Spermatophyta</taxon>
        <taxon>Magnoliopsida</taxon>
        <taxon>eudicotyledons</taxon>
        <taxon>Gunneridae</taxon>
        <taxon>Pentapetalae</taxon>
        <taxon>rosids</taxon>
        <taxon>fabids</taxon>
        <taxon>Malpighiales</taxon>
        <taxon>Linaceae</taxon>
        <taxon>Linum</taxon>
    </lineage>
</organism>
<evidence type="ECO:0000313" key="2">
    <source>
        <dbReference type="EMBL" id="CAI0427779.1"/>
    </source>
</evidence>
<dbReference type="Proteomes" id="UP001154282">
    <property type="component" value="Unassembled WGS sequence"/>
</dbReference>
<feature type="compositionally biased region" description="Polar residues" evidence="1">
    <location>
        <begin position="26"/>
        <end position="42"/>
    </location>
</feature>
<reference evidence="2" key="1">
    <citation type="submission" date="2022-08" db="EMBL/GenBank/DDBJ databases">
        <authorList>
            <person name="Gutierrez-Valencia J."/>
        </authorList>
    </citation>
    <scope>NUCLEOTIDE SEQUENCE</scope>
</reference>
<name>A0AAV0KZ71_9ROSI</name>
<sequence>MATRSVRPNPRSSSRRSSSPMGCCHFTTSWNVGSTTRQGSSG</sequence>
<feature type="region of interest" description="Disordered" evidence="1">
    <location>
        <begin position="1"/>
        <end position="42"/>
    </location>
</feature>
<keyword evidence="3" id="KW-1185">Reference proteome</keyword>
<gene>
    <name evidence="2" type="ORF">LITE_LOCUS21340</name>
</gene>
<evidence type="ECO:0000256" key="1">
    <source>
        <dbReference type="SAM" id="MobiDB-lite"/>
    </source>
</evidence>
<comment type="caution">
    <text evidence="2">The sequence shown here is derived from an EMBL/GenBank/DDBJ whole genome shotgun (WGS) entry which is preliminary data.</text>
</comment>
<accession>A0AAV0KZ71</accession>
<protein>
    <submittedName>
        <fullName evidence="2">Uncharacterized protein</fullName>
    </submittedName>
</protein>
<dbReference type="AlphaFoldDB" id="A0AAV0KZ71"/>
<evidence type="ECO:0000313" key="3">
    <source>
        <dbReference type="Proteomes" id="UP001154282"/>
    </source>
</evidence>
<proteinExistence type="predicted"/>
<feature type="compositionally biased region" description="Low complexity" evidence="1">
    <location>
        <begin position="1"/>
        <end position="20"/>
    </location>
</feature>